<sequence>MNTTIFDRLFAQNDSTYQSIMAICENSTPLVTVLTLHLTCESFLEAYICARLGIEDLFAEKPNNTNNVKFRMSFEHKSKLAQRLGLPREAYDAFEQLNQIRNQFAHKLLQSDIPDKQLTAIARLINSLPNPQDELNLEEEGIKFYGSESTEPFKFRFQDAATPKQIKLVIAYFSLIRRVSPSSKN</sequence>
<protein>
    <recommendedName>
        <fullName evidence="3">Mannitol repressor</fullName>
    </recommendedName>
</protein>
<evidence type="ECO:0000313" key="1">
    <source>
        <dbReference type="EMBL" id="MBI6550720.1"/>
    </source>
</evidence>
<accession>A0ABS0UA09</accession>
<reference evidence="1 2" key="1">
    <citation type="submission" date="2020-08" db="EMBL/GenBank/DDBJ databases">
        <title>Description of Xenorhabdus lircayensis sp. nov., the symbiotic bacterium associated with the entomopathogenic nematode Steirnernema unicornum.</title>
        <authorList>
            <person name="Castaneda-Alvarez C."/>
            <person name="Prodan S."/>
            <person name="Zamorano A."/>
            <person name="San-Blas E."/>
            <person name="Aballay E."/>
        </authorList>
    </citation>
    <scope>NUCLEOTIDE SEQUENCE [LARGE SCALE GENOMIC DNA]</scope>
    <source>
        <strain evidence="1 2">VLS</strain>
    </source>
</reference>
<evidence type="ECO:0008006" key="3">
    <source>
        <dbReference type="Google" id="ProtNLM"/>
    </source>
</evidence>
<proteinExistence type="predicted"/>
<evidence type="ECO:0000313" key="2">
    <source>
        <dbReference type="Proteomes" id="UP000696184"/>
    </source>
</evidence>
<comment type="caution">
    <text evidence="1">The sequence shown here is derived from an EMBL/GenBank/DDBJ whole genome shotgun (WGS) entry which is preliminary data.</text>
</comment>
<name>A0ABS0UA09_9GAMM</name>
<dbReference type="Proteomes" id="UP000696184">
    <property type="component" value="Unassembled WGS sequence"/>
</dbReference>
<dbReference type="EMBL" id="JACOII010000076">
    <property type="protein sequence ID" value="MBI6550720.1"/>
    <property type="molecule type" value="Genomic_DNA"/>
</dbReference>
<dbReference type="RefSeq" id="WP_198691459.1">
    <property type="nucleotide sequence ID" value="NZ_CAWPUD010000078.1"/>
</dbReference>
<keyword evidence="2" id="KW-1185">Reference proteome</keyword>
<organism evidence="1 2">
    <name type="scientific">Xenorhabdus lircayensis</name>
    <dbReference type="NCBI Taxonomy" id="2763499"/>
    <lineage>
        <taxon>Bacteria</taxon>
        <taxon>Pseudomonadati</taxon>
        <taxon>Pseudomonadota</taxon>
        <taxon>Gammaproteobacteria</taxon>
        <taxon>Enterobacterales</taxon>
        <taxon>Morganellaceae</taxon>
        <taxon>Xenorhabdus</taxon>
    </lineage>
</organism>
<gene>
    <name evidence="1" type="ORF">H8A87_19030</name>
</gene>